<evidence type="ECO:0000256" key="1">
    <source>
        <dbReference type="SAM" id="Phobius"/>
    </source>
</evidence>
<proteinExistence type="predicted"/>
<sequence length="90" mass="10196">MGLERGEPAFDPLYALEEEGLNVSAIPFRQSLILSTISESKLYVEARIIRETSSSEYAMFVFILLCNYYCCQFYAVLLGVFLILNKVNGL</sequence>
<feature type="transmembrane region" description="Helical" evidence="1">
    <location>
        <begin position="57"/>
        <end position="84"/>
    </location>
</feature>
<accession>A0A6J6EAR3</accession>
<keyword evidence="1" id="KW-0812">Transmembrane</keyword>
<organism evidence="2">
    <name type="scientific">freshwater metagenome</name>
    <dbReference type="NCBI Taxonomy" id="449393"/>
    <lineage>
        <taxon>unclassified sequences</taxon>
        <taxon>metagenomes</taxon>
        <taxon>ecological metagenomes</taxon>
    </lineage>
</organism>
<dbReference type="AlphaFoldDB" id="A0A6J6EAR3"/>
<protein>
    <submittedName>
        <fullName evidence="2">Unannotated protein</fullName>
    </submittedName>
</protein>
<evidence type="ECO:0000313" key="2">
    <source>
        <dbReference type="EMBL" id="CAB4573630.1"/>
    </source>
</evidence>
<name>A0A6J6EAR3_9ZZZZ</name>
<keyword evidence="1" id="KW-1133">Transmembrane helix</keyword>
<keyword evidence="1" id="KW-0472">Membrane</keyword>
<gene>
    <name evidence="2" type="ORF">UFOPK1726_00440</name>
</gene>
<reference evidence="2" key="1">
    <citation type="submission" date="2020-05" db="EMBL/GenBank/DDBJ databases">
        <authorList>
            <person name="Chiriac C."/>
            <person name="Salcher M."/>
            <person name="Ghai R."/>
            <person name="Kavagutti S V."/>
        </authorList>
    </citation>
    <scope>NUCLEOTIDE SEQUENCE</scope>
</reference>
<dbReference type="EMBL" id="CAEZTT010000035">
    <property type="protein sequence ID" value="CAB4573630.1"/>
    <property type="molecule type" value="Genomic_DNA"/>
</dbReference>